<dbReference type="PANTHER" id="PTHR43185">
    <property type="entry name" value="FERROUS IRON TRANSPORT PROTEIN B"/>
    <property type="match status" value="1"/>
</dbReference>
<keyword evidence="8 15" id="KW-0408">Iron</keyword>
<evidence type="ECO:0000256" key="15">
    <source>
        <dbReference type="RuleBase" id="RU362098"/>
    </source>
</evidence>
<feature type="binding site" evidence="14">
    <location>
        <position position="22"/>
    </location>
    <ligand>
        <name>Mg(2+)</name>
        <dbReference type="ChEBI" id="CHEBI:18420"/>
        <label>1</label>
    </ligand>
</feature>
<evidence type="ECO:0000256" key="4">
    <source>
        <dbReference type="ARBA" id="ARBA00022496"/>
    </source>
</evidence>
<evidence type="ECO:0000256" key="10">
    <source>
        <dbReference type="ARBA" id="ARBA00023134"/>
    </source>
</evidence>
<keyword evidence="4 15" id="KW-0410">Iron transport</keyword>
<dbReference type="PROSITE" id="PS51711">
    <property type="entry name" value="G_FEOB"/>
    <property type="match status" value="1"/>
</dbReference>
<gene>
    <name evidence="17" type="primary">feoB</name>
    <name evidence="17" type="ORF">QNI22_28490</name>
</gene>
<feature type="transmembrane region" description="Helical" evidence="15">
    <location>
        <begin position="385"/>
        <end position="407"/>
    </location>
</feature>
<feature type="domain" description="FeoB-type G" evidence="16">
    <location>
        <begin position="4"/>
        <end position="171"/>
    </location>
</feature>
<evidence type="ECO:0000256" key="8">
    <source>
        <dbReference type="ARBA" id="ARBA00023004"/>
    </source>
</evidence>
<evidence type="ECO:0000313" key="17">
    <source>
        <dbReference type="EMBL" id="MDJ1504634.1"/>
    </source>
</evidence>
<dbReference type="InterPro" id="IPR011640">
    <property type="entry name" value="Fe2_transport_prot_B_C"/>
</dbReference>
<dbReference type="Pfam" id="PF02421">
    <property type="entry name" value="FeoB_N"/>
    <property type="match status" value="1"/>
</dbReference>
<dbReference type="Pfam" id="PF07664">
    <property type="entry name" value="FeoB_C"/>
    <property type="match status" value="1"/>
</dbReference>
<feature type="binding site" evidence="13">
    <location>
        <begin position="11"/>
        <end position="18"/>
    </location>
    <ligand>
        <name>GTP</name>
        <dbReference type="ChEBI" id="CHEBI:37565"/>
        <label>1</label>
    </ligand>
</feature>
<dbReference type="Pfam" id="PF07670">
    <property type="entry name" value="Gate"/>
    <property type="match status" value="2"/>
</dbReference>
<evidence type="ECO:0000256" key="2">
    <source>
        <dbReference type="ARBA" id="ARBA00022448"/>
    </source>
</evidence>
<accession>A0AAE3RB05</accession>
<dbReference type="GO" id="GO:0046872">
    <property type="term" value="F:metal ion binding"/>
    <property type="evidence" value="ECO:0007669"/>
    <property type="project" value="UniProtKB-KW"/>
</dbReference>
<dbReference type="CDD" id="cd01879">
    <property type="entry name" value="FeoB"/>
    <property type="match status" value="1"/>
</dbReference>
<comment type="similarity">
    <text evidence="15">Belongs to the TRAFAC class TrmE-Era-EngA-EngB-Septin-like GTPase superfamily. FeoB GTPase (TC 9.A.8) family.</text>
</comment>
<dbReference type="InterPro" id="IPR006073">
    <property type="entry name" value="GTP-bd"/>
</dbReference>
<feature type="binding site" evidence="14">
    <location>
        <position position="26"/>
    </location>
    <ligand>
        <name>Mg(2+)</name>
        <dbReference type="ChEBI" id="CHEBI:18420"/>
        <label>2</label>
    </ligand>
</feature>
<dbReference type="Gene3D" id="3.40.50.300">
    <property type="entry name" value="P-loop containing nucleotide triphosphate hydrolases"/>
    <property type="match status" value="1"/>
</dbReference>
<evidence type="ECO:0000256" key="7">
    <source>
        <dbReference type="ARBA" id="ARBA00022989"/>
    </source>
</evidence>
<keyword evidence="3" id="KW-1003">Cell membrane</keyword>
<organism evidence="17 18">
    <name type="scientific">Xanthocytophaga agilis</name>
    <dbReference type="NCBI Taxonomy" id="3048010"/>
    <lineage>
        <taxon>Bacteria</taxon>
        <taxon>Pseudomonadati</taxon>
        <taxon>Bacteroidota</taxon>
        <taxon>Cytophagia</taxon>
        <taxon>Cytophagales</taxon>
        <taxon>Rhodocytophagaceae</taxon>
        <taxon>Xanthocytophaga</taxon>
    </lineage>
</organism>
<protein>
    <recommendedName>
        <fullName evidence="12 15">Ferrous iron transport protein B</fullName>
    </recommendedName>
</protein>
<dbReference type="NCBIfam" id="TIGR00437">
    <property type="entry name" value="feoB"/>
    <property type="match status" value="1"/>
</dbReference>
<keyword evidence="18" id="KW-1185">Reference proteome</keyword>
<feature type="transmembrane region" description="Helical" evidence="15">
    <location>
        <begin position="285"/>
        <end position="306"/>
    </location>
</feature>
<dbReference type="InterPro" id="IPR027417">
    <property type="entry name" value="P-loop_NTPase"/>
</dbReference>
<feature type="transmembrane region" description="Helical" evidence="15">
    <location>
        <begin position="340"/>
        <end position="365"/>
    </location>
</feature>
<keyword evidence="6 13" id="KW-0547">Nucleotide-binding</keyword>
<evidence type="ECO:0000256" key="14">
    <source>
        <dbReference type="PIRSR" id="PIRSR603373-2"/>
    </source>
</evidence>
<dbReference type="PANTHER" id="PTHR43185:SF1">
    <property type="entry name" value="FE(2+) TRANSPORTER FEOB"/>
    <property type="match status" value="1"/>
</dbReference>
<dbReference type="SUPFAM" id="SSF52540">
    <property type="entry name" value="P-loop containing nucleoside triphosphate hydrolases"/>
    <property type="match status" value="1"/>
</dbReference>
<comment type="function">
    <text evidence="15">Probable transporter of a GTP-driven Fe(2+) uptake system.</text>
</comment>
<dbReference type="EMBL" id="JASJOU010000012">
    <property type="protein sequence ID" value="MDJ1504634.1"/>
    <property type="molecule type" value="Genomic_DNA"/>
</dbReference>
<feature type="binding site" evidence="13">
    <location>
        <begin position="122"/>
        <end position="125"/>
    </location>
    <ligand>
        <name>GTP</name>
        <dbReference type="ChEBI" id="CHEBI:37565"/>
        <label>1</label>
    </ligand>
</feature>
<evidence type="ECO:0000256" key="5">
    <source>
        <dbReference type="ARBA" id="ARBA00022692"/>
    </source>
</evidence>
<name>A0AAE3RB05_9BACT</name>
<dbReference type="AlphaFoldDB" id="A0AAE3RB05"/>
<evidence type="ECO:0000259" key="16">
    <source>
        <dbReference type="PROSITE" id="PS51711"/>
    </source>
</evidence>
<keyword evidence="11 15" id="KW-0472">Membrane</keyword>
<dbReference type="PRINTS" id="PR00326">
    <property type="entry name" value="GTP1OBG"/>
</dbReference>
<keyword evidence="14" id="KW-0479">Metal-binding</keyword>
<evidence type="ECO:0000256" key="12">
    <source>
        <dbReference type="NCBIfam" id="TIGR00437"/>
    </source>
</evidence>
<keyword evidence="2 15" id="KW-0813">Transport</keyword>
<dbReference type="InterPro" id="IPR030389">
    <property type="entry name" value="G_FEOB_dom"/>
</dbReference>
<feature type="transmembrane region" description="Helical" evidence="15">
    <location>
        <begin position="419"/>
        <end position="444"/>
    </location>
</feature>
<feature type="transmembrane region" description="Helical" evidence="15">
    <location>
        <begin position="456"/>
        <end position="483"/>
    </location>
</feature>
<feature type="transmembrane region" description="Helical" evidence="15">
    <location>
        <begin position="649"/>
        <end position="672"/>
    </location>
</feature>
<dbReference type="InterPro" id="IPR003373">
    <property type="entry name" value="Fe2_transport_prot-B"/>
</dbReference>
<feature type="transmembrane region" description="Helical" evidence="15">
    <location>
        <begin position="684"/>
        <end position="703"/>
    </location>
</feature>
<keyword evidence="9" id="KW-0406">Ion transport</keyword>
<evidence type="ECO:0000256" key="9">
    <source>
        <dbReference type="ARBA" id="ARBA00023065"/>
    </source>
</evidence>
<proteinExistence type="inferred from homology"/>
<dbReference type="GO" id="GO:0015093">
    <property type="term" value="F:ferrous iron transmembrane transporter activity"/>
    <property type="evidence" value="ECO:0007669"/>
    <property type="project" value="UniProtKB-UniRule"/>
</dbReference>
<dbReference type="Proteomes" id="UP001232063">
    <property type="component" value="Unassembled WGS sequence"/>
</dbReference>
<comment type="caution">
    <text evidence="17">The sequence shown here is derived from an EMBL/GenBank/DDBJ whole genome shotgun (WGS) entry which is preliminary data.</text>
</comment>
<evidence type="ECO:0000256" key="3">
    <source>
        <dbReference type="ARBA" id="ARBA00022475"/>
    </source>
</evidence>
<evidence type="ECO:0000256" key="13">
    <source>
        <dbReference type="PIRSR" id="PIRSR603373-1"/>
    </source>
</evidence>
<sequence>MKSHYKIALVGNPNAGKSSLFNQLTGLSQKVGNFPGVTVDKKTGTCHLNDVHTAEIIDLPGTYSLFPKSPDEQVVTDILLNPKDEWYPDMIIVVADASNLKRNLLLFSEVKDLGIPVMLALNMMDVVKKSGFHIDLSSLQNSLGVAVITTNARSGEGIKELKQQIITTLSEKKLQLSSEIFVDTIHFPEGLTQNIRAKFALPNDYTAVQYAHQAQDARFLDDYSQQFLEEQRQRYGFQSRQWQTEETLARYAKIRRIVADAVHKPANSKQNPLTTQLDNILLHRVWGFVIFFAILFFIFQAIFAWAQYPMNFIDAGIAQFTGWLHSVLPQSMLTDLLTDGLIAGVGGVLIFIPQIAILFAFISILEETGYMARVVFITDRIMRTFGLNGKSVVPLISSVACAVPAIMATRNIDNWKERLITIMVTPLMSCSARIPIYTILVALVVPEQKVFGIFNLQGIILMALYLLGFVAALVSAWIMKFFLQRKDRSFLIMELPDYKTPRWGNVGLTILEKVKTFVFEAGKVIVAIAIVLWVLASYGPGNQMAEAEKVVRSQAKESTELEDRVAAARLEASYAGHFGKFIEPAIRPLGYDWKIGIALISSFAAREVFVGTLSTIYSVGSESEDMTTIQDRLRSEVNPQTNGPMYTPAVASSLLLFYAFAMMCMSTLATVYRETKGWKWPIIQLVYMTGIAYLSAFIVYTILK</sequence>
<keyword evidence="14" id="KW-0460">Magnesium</keyword>
<feature type="binding site" evidence="14">
    <location>
        <position position="25"/>
    </location>
    <ligand>
        <name>Mg(2+)</name>
        <dbReference type="ChEBI" id="CHEBI:18420"/>
        <label>2</label>
    </ligand>
</feature>
<dbReference type="GO" id="GO:0005525">
    <property type="term" value="F:GTP binding"/>
    <property type="evidence" value="ECO:0007669"/>
    <property type="project" value="UniProtKB-KW"/>
</dbReference>
<dbReference type="InterPro" id="IPR050860">
    <property type="entry name" value="FeoB_GTPase"/>
</dbReference>
<evidence type="ECO:0000256" key="1">
    <source>
        <dbReference type="ARBA" id="ARBA00004651"/>
    </source>
</evidence>
<reference evidence="17" key="1">
    <citation type="submission" date="2023-05" db="EMBL/GenBank/DDBJ databases">
        <authorList>
            <person name="Zhang X."/>
        </authorList>
    </citation>
    <scope>NUCLEOTIDE SEQUENCE</scope>
    <source>
        <strain evidence="17">BD1B2-1</strain>
    </source>
</reference>
<evidence type="ECO:0000256" key="6">
    <source>
        <dbReference type="ARBA" id="ARBA00022741"/>
    </source>
</evidence>
<evidence type="ECO:0000313" key="18">
    <source>
        <dbReference type="Proteomes" id="UP001232063"/>
    </source>
</evidence>
<comment type="subcellular location">
    <subcellularLocation>
        <location evidence="15">Cell inner membrane</location>
        <topology evidence="15">Multi-pass membrane protein</topology>
    </subcellularLocation>
    <subcellularLocation>
        <location evidence="1">Cell membrane</location>
        <topology evidence="1">Multi-pass membrane protein</topology>
    </subcellularLocation>
</comment>
<feature type="transmembrane region" description="Helical" evidence="15">
    <location>
        <begin position="517"/>
        <end position="536"/>
    </location>
</feature>
<feature type="binding site" evidence="13">
    <location>
        <begin position="58"/>
        <end position="61"/>
    </location>
    <ligand>
        <name>GTP</name>
        <dbReference type="ChEBI" id="CHEBI:37565"/>
        <label>1</label>
    </ligand>
</feature>
<dbReference type="InterPro" id="IPR011642">
    <property type="entry name" value="Gate_dom"/>
</dbReference>
<feature type="binding site" evidence="13">
    <location>
        <begin position="36"/>
        <end position="40"/>
    </location>
    <ligand>
        <name>GTP</name>
        <dbReference type="ChEBI" id="CHEBI:37565"/>
        <label>1</label>
    </ligand>
</feature>
<keyword evidence="10 13" id="KW-0342">GTP-binding</keyword>
<evidence type="ECO:0000256" key="11">
    <source>
        <dbReference type="ARBA" id="ARBA00023136"/>
    </source>
</evidence>
<keyword evidence="5 15" id="KW-0812">Transmembrane</keyword>
<dbReference type="RefSeq" id="WP_314516101.1">
    <property type="nucleotide sequence ID" value="NZ_JASJOU010000012.1"/>
</dbReference>
<keyword evidence="7 15" id="KW-1133">Transmembrane helix</keyword>
<dbReference type="GO" id="GO:0005886">
    <property type="term" value="C:plasma membrane"/>
    <property type="evidence" value="ECO:0007669"/>
    <property type="project" value="UniProtKB-SubCell"/>
</dbReference>